<feature type="transmembrane region" description="Helical" evidence="1">
    <location>
        <begin position="141"/>
        <end position="161"/>
    </location>
</feature>
<organism evidence="2 3">
    <name type="scientific">Brasilonema sennae CENA114</name>
    <dbReference type="NCBI Taxonomy" id="415709"/>
    <lineage>
        <taxon>Bacteria</taxon>
        <taxon>Bacillati</taxon>
        <taxon>Cyanobacteriota</taxon>
        <taxon>Cyanophyceae</taxon>
        <taxon>Nostocales</taxon>
        <taxon>Scytonemataceae</taxon>
        <taxon>Brasilonema</taxon>
        <taxon>Bromeliae group (in: Brasilonema)</taxon>
    </lineage>
</organism>
<evidence type="ECO:0000313" key="2">
    <source>
        <dbReference type="EMBL" id="QDL09745.1"/>
    </source>
</evidence>
<sequence>MDLLIDDLVKNQKIDGKNLTIPGYFIRSTAPINIEDDKLKVDETLPTIDDVIDHLYQNSQSQTEELGLVIQIHGYNTGVKDGQKDYVREDWEQVCKYLNQQDNALKDRKSSFVYLGYRWSSESVPSSLKNAFNSLPSLLQFLLYSGLAITGLGILLLFLFSYSWFGILILAGLCVASFVGSLFFLRIIVYFRDEYRARYYAVPDLIEFIRQLDQGLIERYTQHFLSSQAFLYDEKQAKKQAKEEWDQKRIKLTFIGHSMGGFITTEVVRVLSDVFDQKSIGNVKNLNKQPSSNIGRVFSLGRLILVSPDIPVNTILSGRTNFLRSSLRRFEEAYLFSSEGDVALRLASTAASYFSFPASTRTQGYRLGNVTVNLPDKNVYGIVNLEQIKQRLSANNQLFVSKKKFDHLLKYLGVKVLNKQEERNLLQNKKDPESLVPKSEDPESIADLFTYFDCTEYQDKTDYPGRDGKTINVLICPNQKSPLKLWQYIRLLKAFFDSFNNSSTGIDVHGGYFHGYFSKLIIYRLAFVGFEGLLDSLILEQPKEFDLIAPPDLQEKLNISGELNTVEKHKIALEYFSWICEQKTIQVAASSERYYVDVLNEPRKEVRDAFLSQQNNES</sequence>
<name>A0A856MEJ5_9CYAN</name>
<evidence type="ECO:0000256" key="1">
    <source>
        <dbReference type="SAM" id="Phobius"/>
    </source>
</evidence>
<dbReference type="RefSeq" id="WP_171976858.1">
    <property type="nucleotide sequence ID" value="NZ_CAWOXK010000001.1"/>
</dbReference>
<dbReference type="SUPFAM" id="SSF53474">
    <property type="entry name" value="alpha/beta-Hydrolases"/>
    <property type="match status" value="1"/>
</dbReference>
<proteinExistence type="predicted"/>
<dbReference type="EMBL" id="CP030118">
    <property type="protein sequence ID" value="QDL09745.1"/>
    <property type="molecule type" value="Genomic_DNA"/>
</dbReference>
<dbReference type="KEGG" id="bsen:DP114_19215"/>
<dbReference type="InterPro" id="IPR029058">
    <property type="entry name" value="AB_hydrolase_fold"/>
</dbReference>
<dbReference type="Proteomes" id="UP000503129">
    <property type="component" value="Chromosome"/>
</dbReference>
<evidence type="ECO:0000313" key="3">
    <source>
        <dbReference type="Proteomes" id="UP000503129"/>
    </source>
</evidence>
<keyword evidence="1" id="KW-0812">Transmembrane</keyword>
<dbReference type="InterPro" id="IPR010297">
    <property type="entry name" value="DUF900_hydrolase"/>
</dbReference>
<keyword evidence="1" id="KW-1133">Transmembrane helix</keyword>
<dbReference type="Pfam" id="PF05990">
    <property type="entry name" value="DUF900"/>
    <property type="match status" value="1"/>
</dbReference>
<evidence type="ECO:0008006" key="4">
    <source>
        <dbReference type="Google" id="ProtNLM"/>
    </source>
</evidence>
<reference evidence="2 3" key="1">
    <citation type="submission" date="2018-06" db="EMBL/GenBank/DDBJ databases">
        <title>Comparative genomics of Brasilonema spp. strains.</title>
        <authorList>
            <person name="Alvarenga D.O."/>
            <person name="Fiore M.F."/>
            <person name="Varani A.M."/>
        </authorList>
    </citation>
    <scope>NUCLEOTIDE SEQUENCE [LARGE SCALE GENOMIC DNA]</scope>
    <source>
        <strain evidence="2 3">CENA114</strain>
    </source>
</reference>
<keyword evidence="3" id="KW-1185">Reference proteome</keyword>
<dbReference type="AlphaFoldDB" id="A0A856MEJ5"/>
<protein>
    <recommendedName>
        <fullName evidence="4">Alpha/beta hydrolase</fullName>
    </recommendedName>
</protein>
<accession>A0A856MEJ5</accession>
<gene>
    <name evidence="2" type="ORF">DP114_19215</name>
</gene>
<feature type="transmembrane region" description="Helical" evidence="1">
    <location>
        <begin position="167"/>
        <end position="189"/>
    </location>
</feature>
<keyword evidence="1" id="KW-0472">Membrane</keyword>